<evidence type="ECO:0000313" key="2">
    <source>
        <dbReference type="Proteomes" id="UP000272015"/>
    </source>
</evidence>
<dbReference type="OrthoDB" id="5118576at2"/>
<sequence length="33" mass="3506">MIAGHAYSLGVGLATHNVKDFELVAHMVQIVAL</sequence>
<dbReference type="RefSeq" id="WP_119974980.1">
    <property type="nucleotide sequence ID" value="NZ_JBHSQA010000006.1"/>
</dbReference>
<dbReference type="EMBL" id="QZVS01000086">
    <property type="protein sequence ID" value="RJT87885.1"/>
    <property type="molecule type" value="Genomic_DNA"/>
</dbReference>
<evidence type="ECO:0000313" key="1">
    <source>
        <dbReference type="EMBL" id="RJT87885.1"/>
    </source>
</evidence>
<accession>A0A3A5MFJ4</accession>
<name>A0A3A5MFJ4_9MICO</name>
<reference evidence="1 2" key="1">
    <citation type="submission" date="2018-09" db="EMBL/GenBank/DDBJ databases">
        <title>Novel species of Cryobacterium.</title>
        <authorList>
            <person name="Liu Q."/>
            <person name="Xin Y.-H."/>
        </authorList>
    </citation>
    <scope>NUCLEOTIDE SEQUENCE [LARGE SCALE GENOMIC DNA]</scope>
    <source>
        <strain evidence="1 2">Hh39</strain>
    </source>
</reference>
<organism evidence="1 2">
    <name type="scientific">Cryobacterium melibiosiphilum</name>
    <dbReference type="NCBI Taxonomy" id="995039"/>
    <lineage>
        <taxon>Bacteria</taxon>
        <taxon>Bacillati</taxon>
        <taxon>Actinomycetota</taxon>
        <taxon>Actinomycetes</taxon>
        <taxon>Micrococcales</taxon>
        <taxon>Microbacteriaceae</taxon>
        <taxon>Cryobacterium</taxon>
    </lineage>
</organism>
<gene>
    <name evidence="1" type="ORF">D6T64_12335</name>
</gene>
<proteinExistence type="predicted"/>
<keyword evidence="2" id="KW-1185">Reference proteome</keyword>
<dbReference type="Proteomes" id="UP000272015">
    <property type="component" value="Unassembled WGS sequence"/>
</dbReference>
<protein>
    <submittedName>
        <fullName evidence="1">Type II toxin-antitoxin system VapC family toxin</fullName>
    </submittedName>
</protein>
<comment type="caution">
    <text evidence="1">The sequence shown here is derived from an EMBL/GenBank/DDBJ whole genome shotgun (WGS) entry which is preliminary data.</text>
</comment>
<dbReference type="AlphaFoldDB" id="A0A3A5MFJ4"/>